<evidence type="ECO:0000256" key="2">
    <source>
        <dbReference type="PROSITE-ProRule" id="PRU00497"/>
    </source>
</evidence>
<dbReference type="PROSITE" id="PS51257">
    <property type="entry name" value="PROKAR_LIPOPROTEIN"/>
    <property type="match status" value="1"/>
</dbReference>
<dbReference type="EMBL" id="HBUF01558284">
    <property type="protein sequence ID" value="CAG6761081.1"/>
    <property type="molecule type" value="Transcribed_RNA"/>
</dbReference>
<sequence length="103" mass="11574">MQKVMCSLLFVSMVALVSCRPQKEDPAGEKPSPYQYEYKVEDQPNTLYFGANESGNEAGRVEGKYYVLLPDGRVMTVNYYVDGESGFVPTISFDQASPFGKRR</sequence>
<reference evidence="4" key="1">
    <citation type="submission" date="2021-05" db="EMBL/GenBank/DDBJ databases">
        <authorList>
            <person name="Alioto T."/>
            <person name="Alioto T."/>
            <person name="Gomez Garrido J."/>
        </authorList>
    </citation>
    <scope>NUCLEOTIDE SEQUENCE</scope>
</reference>
<dbReference type="EMBL" id="HBUF01294012">
    <property type="protein sequence ID" value="CAG6689791.1"/>
    <property type="molecule type" value="Transcribed_RNA"/>
</dbReference>
<dbReference type="GO" id="GO:0031012">
    <property type="term" value="C:extracellular matrix"/>
    <property type="evidence" value="ECO:0007669"/>
    <property type="project" value="TreeGrafter"/>
</dbReference>
<proteinExistence type="predicted"/>
<dbReference type="EMBL" id="HBUF01558285">
    <property type="protein sequence ID" value="CAG6761083.1"/>
    <property type="molecule type" value="Transcribed_RNA"/>
</dbReference>
<accession>A0A8D9EPF0</accession>
<dbReference type="GO" id="GO:0042302">
    <property type="term" value="F:structural constituent of cuticle"/>
    <property type="evidence" value="ECO:0007669"/>
    <property type="project" value="UniProtKB-UniRule"/>
</dbReference>
<dbReference type="Pfam" id="PF00379">
    <property type="entry name" value="Chitin_bind_4"/>
    <property type="match status" value="1"/>
</dbReference>
<protein>
    <recommendedName>
        <fullName evidence="5">Pro-resilin</fullName>
    </recommendedName>
</protein>
<dbReference type="PANTHER" id="PTHR12236:SF98">
    <property type="entry name" value="CUTICULAR PROTEIN 56F"/>
    <property type="match status" value="1"/>
</dbReference>
<dbReference type="EMBL" id="HBUF01294010">
    <property type="protein sequence ID" value="CAG6689785.1"/>
    <property type="molecule type" value="Transcribed_RNA"/>
</dbReference>
<organism evidence="4">
    <name type="scientific">Cacopsylla melanoneura</name>
    <dbReference type="NCBI Taxonomy" id="428564"/>
    <lineage>
        <taxon>Eukaryota</taxon>
        <taxon>Metazoa</taxon>
        <taxon>Ecdysozoa</taxon>
        <taxon>Arthropoda</taxon>
        <taxon>Hexapoda</taxon>
        <taxon>Insecta</taxon>
        <taxon>Pterygota</taxon>
        <taxon>Neoptera</taxon>
        <taxon>Paraneoptera</taxon>
        <taxon>Hemiptera</taxon>
        <taxon>Sternorrhyncha</taxon>
        <taxon>Psylloidea</taxon>
        <taxon>Psyllidae</taxon>
        <taxon>Psyllinae</taxon>
        <taxon>Cacopsylla</taxon>
    </lineage>
</organism>
<feature type="chain" id="PRO_5036262962" description="Pro-resilin" evidence="3">
    <location>
        <begin position="20"/>
        <end position="103"/>
    </location>
</feature>
<keyword evidence="1 2" id="KW-0193">Cuticle</keyword>
<evidence type="ECO:0008006" key="5">
    <source>
        <dbReference type="Google" id="ProtNLM"/>
    </source>
</evidence>
<evidence type="ECO:0000313" key="4">
    <source>
        <dbReference type="EMBL" id="CAG6761081.1"/>
    </source>
</evidence>
<dbReference type="GO" id="GO:0005615">
    <property type="term" value="C:extracellular space"/>
    <property type="evidence" value="ECO:0007669"/>
    <property type="project" value="TreeGrafter"/>
</dbReference>
<dbReference type="PROSITE" id="PS51155">
    <property type="entry name" value="CHIT_BIND_RR_2"/>
    <property type="match status" value="1"/>
</dbReference>
<dbReference type="EMBL" id="HBUF01294011">
    <property type="protein sequence ID" value="CAG6689788.1"/>
    <property type="molecule type" value="Transcribed_RNA"/>
</dbReference>
<evidence type="ECO:0000256" key="3">
    <source>
        <dbReference type="SAM" id="SignalP"/>
    </source>
</evidence>
<feature type="signal peptide" evidence="3">
    <location>
        <begin position="1"/>
        <end position="19"/>
    </location>
</feature>
<name>A0A8D9EPF0_9HEMI</name>
<dbReference type="InterPro" id="IPR051217">
    <property type="entry name" value="Insect_Cuticle_Struc_Prot"/>
</dbReference>
<dbReference type="PANTHER" id="PTHR12236">
    <property type="entry name" value="STRUCTURAL CONTITUENT OF CUTICLE"/>
    <property type="match status" value="1"/>
</dbReference>
<dbReference type="AlphaFoldDB" id="A0A8D9EPF0"/>
<evidence type="ECO:0000256" key="1">
    <source>
        <dbReference type="ARBA" id="ARBA00022460"/>
    </source>
</evidence>
<keyword evidence="3" id="KW-0732">Signal</keyword>
<dbReference type="InterPro" id="IPR000618">
    <property type="entry name" value="Insect_cuticle"/>
</dbReference>